<dbReference type="AlphaFoldDB" id="A0A0E9WK72"/>
<accession>A0A0E9WK72</accession>
<dbReference type="EMBL" id="GBXM01018592">
    <property type="protein sequence ID" value="JAH89985.1"/>
    <property type="molecule type" value="Transcribed_RNA"/>
</dbReference>
<protein>
    <submittedName>
        <fullName evidence="1">Uncharacterized protein</fullName>
    </submittedName>
</protein>
<organism evidence="1">
    <name type="scientific">Anguilla anguilla</name>
    <name type="common">European freshwater eel</name>
    <name type="synonym">Muraena anguilla</name>
    <dbReference type="NCBI Taxonomy" id="7936"/>
    <lineage>
        <taxon>Eukaryota</taxon>
        <taxon>Metazoa</taxon>
        <taxon>Chordata</taxon>
        <taxon>Craniata</taxon>
        <taxon>Vertebrata</taxon>
        <taxon>Euteleostomi</taxon>
        <taxon>Actinopterygii</taxon>
        <taxon>Neopterygii</taxon>
        <taxon>Teleostei</taxon>
        <taxon>Anguilliformes</taxon>
        <taxon>Anguillidae</taxon>
        <taxon>Anguilla</taxon>
    </lineage>
</organism>
<evidence type="ECO:0000313" key="1">
    <source>
        <dbReference type="EMBL" id="JAH89985.1"/>
    </source>
</evidence>
<reference evidence="1" key="1">
    <citation type="submission" date="2014-11" db="EMBL/GenBank/DDBJ databases">
        <authorList>
            <person name="Amaro Gonzalez C."/>
        </authorList>
    </citation>
    <scope>NUCLEOTIDE SEQUENCE</scope>
</reference>
<sequence length="37" mass="4612">MLKCYHRLMKNRVNPLINTSYHMQVFRNECLKKKLIF</sequence>
<reference evidence="1" key="2">
    <citation type="journal article" date="2015" name="Fish Shellfish Immunol.">
        <title>Early steps in the European eel (Anguilla anguilla)-Vibrio vulnificus interaction in the gills: Role of the RtxA13 toxin.</title>
        <authorList>
            <person name="Callol A."/>
            <person name="Pajuelo D."/>
            <person name="Ebbesson L."/>
            <person name="Teles M."/>
            <person name="MacKenzie S."/>
            <person name="Amaro C."/>
        </authorList>
    </citation>
    <scope>NUCLEOTIDE SEQUENCE</scope>
</reference>
<name>A0A0E9WK72_ANGAN</name>
<proteinExistence type="predicted"/>